<feature type="chain" id="PRO_5045424841" evidence="1">
    <location>
        <begin position="19"/>
        <end position="185"/>
    </location>
</feature>
<evidence type="ECO:0000313" key="2">
    <source>
        <dbReference type="EMBL" id="TMU55738.1"/>
    </source>
</evidence>
<evidence type="ECO:0000313" key="3">
    <source>
        <dbReference type="Proteomes" id="UP000751614"/>
    </source>
</evidence>
<keyword evidence="3" id="KW-1185">Reference proteome</keyword>
<protein>
    <submittedName>
        <fullName evidence="2">Thioredoxin family protein</fullName>
    </submittedName>
</protein>
<dbReference type="SUPFAM" id="SSF52833">
    <property type="entry name" value="Thioredoxin-like"/>
    <property type="match status" value="1"/>
</dbReference>
<dbReference type="Proteomes" id="UP000751614">
    <property type="component" value="Unassembled WGS sequence"/>
</dbReference>
<dbReference type="CDD" id="cd02947">
    <property type="entry name" value="TRX_family"/>
    <property type="match status" value="1"/>
</dbReference>
<name>A0ABY2WLJ8_9FLAO</name>
<sequence length="185" mass="20864">MKCTFLALLLFCTGVLSSQTFNEEVHLENGKSFLLGKITMEGLQTQPYKDWFQSGHESYMVDSALVDLFKTSLQDCHLKLFLGTWCGDSKREVPRFLKILETAGFPMENIDLVALDRRKGKVKTSPTGEERGLNIIRVPTMLFYKNGKEVNRIVESPIDSLEEDMAQILSGQPYTPNYATISGSK</sequence>
<dbReference type="InterPro" id="IPR036249">
    <property type="entry name" value="Thioredoxin-like_sf"/>
</dbReference>
<proteinExistence type="predicted"/>
<accession>A0ABY2WLJ8</accession>
<dbReference type="EMBL" id="VCNI01000002">
    <property type="protein sequence ID" value="TMU55738.1"/>
    <property type="molecule type" value="Genomic_DNA"/>
</dbReference>
<organism evidence="2 3">
    <name type="scientific">Flagellimonas algicola</name>
    <dbReference type="NCBI Taxonomy" id="2583815"/>
    <lineage>
        <taxon>Bacteria</taxon>
        <taxon>Pseudomonadati</taxon>
        <taxon>Bacteroidota</taxon>
        <taxon>Flavobacteriia</taxon>
        <taxon>Flavobacteriales</taxon>
        <taxon>Flavobacteriaceae</taxon>
        <taxon>Flagellimonas</taxon>
    </lineage>
</organism>
<comment type="caution">
    <text evidence="2">The sequence shown here is derived from an EMBL/GenBank/DDBJ whole genome shotgun (WGS) entry which is preliminary data.</text>
</comment>
<reference evidence="2 3" key="1">
    <citation type="submission" date="2019-05" db="EMBL/GenBank/DDBJ databases">
        <title>Flagellimonas sp. AsT0115, sp. nov., isolated from a marine red algae, Asparagopsis taxiformis.</title>
        <authorList>
            <person name="Kim J."/>
            <person name="Jeong S.E."/>
            <person name="Jeon C.O."/>
        </authorList>
    </citation>
    <scope>NUCLEOTIDE SEQUENCE [LARGE SCALE GENOMIC DNA]</scope>
    <source>
        <strain evidence="2 3">AsT0115</strain>
    </source>
</reference>
<gene>
    <name evidence="2" type="ORF">FGG15_16380</name>
</gene>
<feature type="signal peptide" evidence="1">
    <location>
        <begin position="1"/>
        <end position="18"/>
    </location>
</feature>
<dbReference type="RefSeq" id="WP_138838179.1">
    <property type="nucleotide sequence ID" value="NZ_VCNI01000002.1"/>
</dbReference>
<keyword evidence="1" id="KW-0732">Signal</keyword>
<evidence type="ECO:0000256" key="1">
    <source>
        <dbReference type="SAM" id="SignalP"/>
    </source>
</evidence>
<dbReference type="Gene3D" id="3.40.30.10">
    <property type="entry name" value="Glutaredoxin"/>
    <property type="match status" value="1"/>
</dbReference>